<accession>A0A8J3GLP5</accession>
<dbReference type="PANTHER" id="PTHR21716:SF16">
    <property type="entry name" value="BLL1467 PROTEIN"/>
    <property type="match status" value="1"/>
</dbReference>
<dbReference type="GO" id="GO:0055085">
    <property type="term" value="P:transmembrane transport"/>
    <property type="evidence" value="ECO:0007669"/>
    <property type="project" value="TreeGrafter"/>
</dbReference>
<reference evidence="7" key="2">
    <citation type="submission" date="2020-09" db="EMBL/GenBank/DDBJ databases">
        <authorList>
            <person name="Sun Q."/>
            <person name="Kim S."/>
        </authorList>
    </citation>
    <scope>NUCLEOTIDE SEQUENCE</scope>
    <source>
        <strain evidence="7">KCTC 42249</strain>
    </source>
</reference>
<feature type="transmembrane region" description="Helical" evidence="6">
    <location>
        <begin position="49"/>
        <end position="67"/>
    </location>
</feature>
<comment type="subcellular location">
    <subcellularLocation>
        <location evidence="1">Membrane</location>
        <topology evidence="1">Multi-pass membrane protein</topology>
    </subcellularLocation>
</comment>
<sequence>MNRTTKRAAIVRLPPRSNIEIVIARSAQVATILVGILAVITALYAGKFILSPIFLGVTIGLMLGPVATRVERYAVSASLTGAIVVLIFLALLSVLVFAVAAPLSFWIERIPTILTDLRLRLTEFQAPIETIRTMREQLRSVTGGGESLPVSVDDDSAVASLATLAPGLIAQILLFFASLYFFIATRHETRAAILKLCIRRRLRWRVAHIFRDIERLVSRYLLSIALINIAHGAAVVIAMWALGVPSPMLWGAIATIFNFVPYLGPALTAVILFAVGLAEFDTLMGSLLPVIIYLAIHLTEAQFVTPMVIGRAMTLNPFAVLIALAFWIWLWGPIGGFIAIPFLLILYAVVWNLIPGVAADNAASRSENRAS</sequence>
<proteinExistence type="inferred from homology"/>
<name>A0A8J3GLP5_9HYPH</name>
<evidence type="ECO:0000313" key="7">
    <source>
        <dbReference type="EMBL" id="GHD19933.1"/>
    </source>
</evidence>
<dbReference type="InterPro" id="IPR002549">
    <property type="entry name" value="AI-2E-like"/>
</dbReference>
<evidence type="ECO:0000256" key="5">
    <source>
        <dbReference type="ARBA" id="ARBA00023136"/>
    </source>
</evidence>
<feature type="transmembrane region" description="Helical" evidence="6">
    <location>
        <begin position="21"/>
        <end position="43"/>
    </location>
</feature>
<evidence type="ECO:0000256" key="2">
    <source>
        <dbReference type="ARBA" id="ARBA00009773"/>
    </source>
</evidence>
<keyword evidence="3 6" id="KW-0812">Transmembrane</keyword>
<feature type="transmembrane region" description="Helical" evidence="6">
    <location>
        <begin position="308"/>
        <end position="330"/>
    </location>
</feature>
<dbReference type="AlphaFoldDB" id="A0A8J3GLP5"/>
<feature type="transmembrane region" description="Helical" evidence="6">
    <location>
        <begin position="79"/>
        <end position="107"/>
    </location>
</feature>
<dbReference type="Pfam" id="PF01594">
    <property type="entry name" value="AI-2E_transport"/>
    <property type="match status" value="1"/>
</dbReference>
<dbReference type="GO" id="GO:0016020">
    <property type="term" value="C:membrane"/>
    <property type="evidence" value="ECO:0007669"/>
    <property type="project" value="UniProtKB-SubCell"/>
</dbReference>
<dbReference type="Proteomes" id="UP000630142">
    <property type="component" value="Unassembled WGS sequence"/>
</dbReference>
<evidence type="ECO:0000313" key="8">
    <source>
        <dbReference type="Proteomes" id="UP000630142"/>
    </source>
</evidence>
<feature type="transmembrane region" description="Helical" evidence="6">
    <location>
        <begin position="157"/>
        <end position="183"/>
    </location>
</feature>
<comment type="similarity">
    <text evidence="2">Belongs to the autoinducer-2 exporter (AI-2E) (TC 2.A.86) family.</text>
</comment>
<feature type="transmembrane region" description="Helical" evidence="6">
    <location>
        <begin position="220"/>
        <end position="243"/>
    </location>
</feature>
<evidence type="ECO:0000256" key="1">
    <source>
        <dbReference type="ARBA" id="ARBA00004141"/>
    </source>
</evidence>
<evidence type="ECO:0000256" key="3">
    <source>
        <dbReference type="ARBA" id="ARBA00022692"/>
    </source>
</evidence>
<protein>
    <submittedName>
        <fullName evidence="7">AI-2E family transporter</fullName>
    </submittedName>
</protein>
<keyword evidence="8" id="KW-1185">Reference proteome</keyword>
<dbReference type="EMBL" id="BMZQ01000002">
    <property type="protein sequence ID" value="GHD19933.1"/>
    <property type="molecule type" value="Genomic_DNA"/>
</dbReference>
<feature type="transmembrane region" description="Helical" evidence="6">
    <location>
        <begin position="336"/>
        <end position="359"/>
    </location>
</feature>
<evidence type="ECO:0000256" key="6">
    <source>
        <dbReference type="SAM" id="Phobius"/>
    </source>
</evidence>
<comment type="caution">
    <text evidence="7">The sequence shown here is derived from an EMBL/GenBank/DDBJ whole genome shotgun (WGS) entry which is preliminary data.</text>
</comment>
<keyword evidence="5 6" id="KW-0472">Membrane</keyword>
<reference evidence="7" key="1">
    <citation type="journal article" date="2014" name="Int. J. Syst. Evol. Microbiol.">
        <title>Complete genome sequence of Corynebacterium casei LMG S-19264T (=DSM 44701T), isolated from a smear-ripened cheese.</title>
        <authorList>
            <consortium name="US DOE Joint Genome Institute (JGI-PGF)"/>
            <person name="Walter F."/>
            <person name="Albersmeier A."/>
            <person name="Kalinowski J."/>
            <person name="Ruckert C."/>
        </authorList>
    </citation>
    <scope>NUCLEOTIDE SEQUENCE</scope>
    <source>
        <strain evidence="7">KCTC 42249</strain>
    </source>
</reference>
<keyword evidence="4 6" id="KW-1133">Transmembrane helix</keyword>
<evidence type="ECO:0000256" key="4">
    <source>
        <dbReference type="ARBA" id="ARBA00022989"/>
    </source>
</evidence>
<gene>
    <name evidence="7" type="ORF">GCM10016234_32180</name>
</gene>
<dbReference type="RefSeq" id="WP_189505655.1">
    <property type="nucleotide sequence ID" value="NZ_BMZQ01000002.1"/>
</dbReference>
<organism evidence="7 8">
    <name type="scientific">Tianweitania populi</name>
    <dbReference type="NCBI Taxonomy" id="1607949"/>
    <lineage>
        <taxon>Bacteria</taxon>
        <taxon>Pseudomonadati</taxon>
        <taxon>Pseudomonadota</taxon>
        <taxon>Alphaproteobacteria</taxon>
        <taxon>Hyphomicrobiales</taxon>
        <taxon>Phyllobacteriaceae</taxon>
        <taxon>Tianweitania</taxon>
    </lineage>
</organism>
<dbReference type="PANTHER" id="PTHR21716">
    <property type="entry name" value="TRANSMEMBRANE PROTEIN"/>
    <property type="match status" value="1"/>
</dbReference>
<feature type="transmembrane region" description="Helical" evidence="6">
    <location>
        <begin position="263"/>
        <end position="296"/>
    </location>
</feature>